<dbReference type="CDD" id="cd00405">
    <property type="entry name" value="PRAI"/>
    <property type="match status" value="1"/>
</dbReference>
<evidence type="ECO:0000256" key="3">
    <source>
        <dbReference type="ARBA" id="ARBA00007571"/>
    </source>
</evidence>
<keyword evidence="8 10" id="KW-0057">Aromatic amino acid biosynthesis</keyword>
<dbReference type="InterPro" id="IPR013785">
    <property type="entry name" value="Aldolase_TIM"/>
</dbReference>
<evidence type="ECO:0000256" key="4">
    <source>
        <dbReference type="ARBA" id="ARBA00012572"/>
    </source>
</evidence>
<dbReference type="HAMAP" id="MF_00135">
    <property type="entry name" value="PRAI"/>
    <property type="match status" value="1"/>
</dbReference>
<dbReference type="GO" id="GO:0000162">
    <property type="term" value="P:L-tryptophan biosynthetic process"/>
    <property type="evidence" value="ECO:0007669"/>
    <property type="project" value="UniProtKB-UniRule"/>
</dbReference>
<proteinExistence type="inferred from homology"/>
<evidence type="ECO:0000313" key="13">
    <source>
        <dbReference type="Proteomes" id="UP000664303"/>
    </source>
</evidence>
<dbReference type="PANTHER" id="PTHR42894:SF1">
    <property type="entry name" value="N-(5'-PHOSPHORIBOSYL)ANTHRANILATE ISOMERASE"/>
    <property type="match status" value="1"/>
</dbReference>
<comment type="pathway">
    <text evidence="2 10">Amino-acid biosynthesis; L-tryptophan biosynthesis; L-tryptophan from chorismate: step 3/5.</text>
</comment>
<dbReference type="Pfam" id="PF00697">
    <property type="entry name" value="PRAI"/>
    <property type="match status" value="1"/>
</dbReference>
<sequence length="214" mass="22455">MLHTRIKICGITRPEDAVHAAARGADALGLVFYARSPRAVSLEQAAEIAASVPPLVQLVALFVDETPEQVARTLARVPVHTLQFHGDESAAYCEQFSRPYLKAVRVREGMDLAAACAPYTSAAGILLDSWQAGVPGGTGRVFDWRQVGGGFNRPLVLAGGLNAGNVGEGMALLRPAAVDVSGGVESEPGRKDPGEVARFIAAVRAADEQLGSEI</sequence>
<dbReference type="Proteomes" id="UP000664303">
    <property type="component" value="Unassembled WGS sequence"/>
</dbReference>
<comment type="similarity">
    <text evidence="3 10">Belongs to the TrpF family.</text>
</comment>
<dbReference type="NCBIfam" id="NF002298">
    <property type="entry name" value="PRK01222.1-4"/>
    <property type="match status" value="1"/>
</dbReference>
<dbReference type="EC" id="5.3.1.24" evidence="4 10"/>
<dbReference type="Gene3D" id="3.20.20.70">
    <property type="entry name" value="Aldolase class I"/>
    <property type="match status" value="1"/>
</dbReference>
<evidence type="ECO:0000256" key="2">
    <source>
        <dbReference type="ARBA" id="ARBA00004664"/>
    </source>
</evidence>
<dbReference type="AlphaFoldDB" id="A0A939DJI0"/>
<keyword evidence="9 10" id="KW-0413">Isomerase</keyword>
<keyword evidence="13" id="KW-1185">Reference proteome</keyword>
<accession>A0A939DJI0</accession>
<feature type="domain" description="N-(5'phosphoribosyl) anthranilate isomerase (PRAI)" evidence="11">
    <location>
        <begin position="6"/>
        <end position="200"/>
    </location>
</feature>
<comment type="caution">
    <text evidence="12">The sequence shown here is derived from an EMBL/GenBank/DDBJ whole genome shotgun (WGS) entry which is preliminary data.</text>
</comment>
<keyword evidence="6 10" id="KW-0028">Amino-acid biosynthesis</keyword>
<dbReference type="InterPro" id="IPR044643">
    <property type="entry name" value="TrpF_fam"/>
</dbReference>
<evidence type="ECO:0000256" key="1">
    <source>
        <dbReference type="ARBA" id="ARBA00001164"/>
    </source>
</evidence>
<gene>
    <name evidence="10" type="primary">trpF</name>
    <name evidence="12" type="ORF">JYP50_18845</name>
</gene>
<evidence type="ECO:0000256" key="7">
    <source>
        <dbReference type="ARBA" id="ARBA00022822"/>
    </source>
</evidence>
<evidence type="ECO:0000256" key="5">
    <source>
        <dbReference type="ARBA" id="ARBA00022272"/>
    </source>
</evidence>
<evidence type="ECO:0000256" key="8">
    <source>
        <dbReference type="ARBA" id="ARBA00023141"/>
    </source>
</evidence>
<dbReference type="GO" id="GO:0004640">
    <property type="term" value="F:phosphoribosylanthranilate isomerase activity"/>
    <property type="evidence" value="ECO:0007669"/>
    <property type="project" value="UniProtKB-UniRule"/>
</dbReference>
<dbReference type="PANTHER" id="PTHR42894">
    <property type="entry name" value="N-(5'-PHOSPHORIBOSYL)ANTHRANILATE ISOMERASE"/>
    <property type="match status" value="1"/>
</dbReference>
<organism evidence="12 13">
    <name type="scientific">Parahaliea mediterranea</name>
    <dbReference type="NCBI Taxonomy" id="651086"/>
    <lineage>
        <taxon>Bacteria</taxon>
        <taxon>Pseudomonadati</taxon>
        <taxon>Pseudomonadota</taxon>
        <taxon>Gammaproteobacteria</taxon>
        <taxon>Cellvibrionales</taxon>
        <taxon>Halieaceae</taxon>
        <taxon>Parahaliea</taxon>
    </lineage>
</organism>
<comment type="catalytic activity">
    <reaction evidence="1 10">
        <text>N-(5-phospho-beta-D-ribosyl)anthranilate = 1-(2-carboxyphenylamino)-1-deoxy-D-ribulose 5-phosphate</text>
        <dbReference type="Rhea" id="RHEA:21540"/>
        <dbReference type="ChEBI" id="CHEBI:18277"/>
        <dbReference type="ChEBI" id="CHEBI:58613"/>
        <dbReference type="EC" id="5.3.1.24"/>
    </reaction>
</comment>
<dbReference type="RefSeq" id="WP_206562115.1">
    <property type="nucleotide sequence ID" value="NZ_JAFKCZ010000017.1"/>
</dbReference>
<evidence type="ECO:0000259" key="11">
    <source>
        <dbReference type="Pfam" id="PF00697"/>
    </source>
</evidence>
<evidence type="ECO:0000256" key="9">
    <source>
        <dbReference type="ARBA" id="ARBA00023235"/>
    </source>
</evidence>
<dbReference type="InterPro" id="IPR011060">
    <property type="entry name" value="RibuloseP-bd_barrel"/>
</dbReference>
<evidence type="ECO:0000256" key="6">
    <source>
        <dbReference type="ARBA" id="ARBA00022605"/>
    </source>
</evidence>
<evidence type="ECO:0000256" key="10">
    <source>
        <dbReference type="HAMAP-Rule" id="MF_00135"/>
    </source>
</evidence>
<dbReference type="EMBL" id="JAFKCZ010000017">
    <property type="protein sequence ID" value="MBN7798667.1"/>
    <property type="molecule type" value="Genomic_DNA"/>
</dbReference>
<reference evidence="12" key="1">
    <citation type="submission" date="2021-02" db="EMBL/GenBank/DDBJ databases">
        <title>PHA producing bacteria isolated from coastal sediment in Guangdong, Shenzhen.</title>
        <authorList>
            <person name="Zheng W."/>
            <person name="Yu S."/>
            <person name="Huang Y."/>
        </authorList>
    </citation>
    <scope>NUCLEOTIDE SEQUENCE</scope>
    <source>
        <strain evidence="12">TN14-10</strain>
    </source>
</reference>
<dbReference type="SUPFAM" id="SSF51366">
    <property type="entry name" value="Ribulose-phoshate binding barrel"/>
    <property type="match status" value="1"/>
</dbReference>
<evidence type="ECO:0000313" key="12">
    <source>
        <dbReference type="EMBL" id="MBN7798667.1"/>
    </source>
</evidence>
<dbReference type="FunFam" id="3.20.20.70:FF:000075">
    <property type="entry name" value="Tryptophan biosynthesis protein TRP1"/>
    <property type="match status" value="1"/>
</dbReference>
<keyword evidence="7 10" id="KW-0822">Tryptophan biosynthesis</keyword>
<name>A0A939DJI0_9GAMM</name>
<protein>
    <recommendedName>
        <fullName evidence="5 10">N-(5'-phosphoribosyl)anthranilate isomerase</fullName>
        <shortName evidence="10">PRAI</shortName>
        <ecNumber evidence="4 10">5.3.1.24</ecNumber>
    </recommendedName>
</protein>
<dbReference type="InterPro" id="IPR001240">
    <property type="entry name" value="PRAI_dom"/>
</dbReference>